<name>A0A9Q0GXM0_9MAGN</name>
<keyword evidence="5" id="KW-1185">Reference proteome</keyword>
<dbReference type="GO" id="GO:0003676">
    <property type="term" value="F:nucleic acid binding"/>
    <property type="evidence" value="ECO:0007669"/>
    <property type="project" value="InterPro"/>
</dbReference>
<feature type="domain" description="CCHC-type" evidence="3">
    <location>
        <begin position="43"/>
        <end position="58"/>
    </location>
</feature>
<evidence type="ECO:0000256" key="1">
    <source>
        <dbReference type="PROSITE-ProRule" id="PRU00047"/>
    </source>
</evidence>
<dbReference type="AlphaFoldDB" id="A0A9Q0GXM0"/>
<protein>
    <recommendedName>
        <fullName evidence="3">CCHC-type domain-containing protein</fullName>
    </recommendedName>
</protein>
<dbReference type="Proteomes" id="UP001141806">
    <property type="component" value="Unassembled WGS sequence"/>
</dbReference>
<evidence type="ECO:0000313" key="5">
    <source>
        <dbReference type="Proteomes" id="UP001141806"/>
    </source>
</evidence>
<dbReference type="SUPFAM" id="SSF57756">
    <property type="entry name" value="Retrovirus zinc finger-like domains"/>
    <property type="match status" value="1"/>
</dbReference>
<dbReference type="Gene3D" id="4.10.60.10">
    <property type="entry name" value="Zinc finger, CCHC-type"/>
    <property type="match status" value="1"/>
</dbReference>
<reference evidence="4" key="1">
    <citation type="journal article" date="2023" name="Plant J.">
        <title>The genome of the king protea, Protea cynaroides.</title>
        <authorList>
            <person name="Chang J."/>
            <person name="Duong T.A."/>
            <person name="Schoeman C."/>
            <person name="Ma X."/>
            <person name="Roodt D."/>
            <person name="Barker N."/>
            <person name="Li Z."/>
            <person name="Van de Peer Y."/>
            <person name="Mizrachi E."/>
        </authorList>
    </citation>
    <scope>NUCLEOTIDE SEQUENCE</scope>
    <source>
        <tissue evidence="4">Young leaves</tissue>
    </source>
</reference>
<gene>
    <name evidence="4" type="ORF">NE237_012193</name>
</gene>
<sequence length="107" mass="11451">MVGKDNKQTNKFRKGAEGFPEIPECATCGKRHRGACILGIDACFGCGGKGHMARDCRNSKTKQQPKGQAGQKQTGQARVYATTAKEAEDAPAIVAGKNLSLYAVYFI</sequence>
<keyword evidence="1" id="KW-0479">Metal-binding</keyword>
<dbReference type="Pfam" id="PF00098">
    <property type="entry name" value="zf-CCHC"/>
    <property type="match status" value="1"/>
</dbReference>
<keyword evidence="1" id="KW-0863">Zinc-finger</keyword>
<dbReference type="GO" id="GO:0008270">
    <property type="term" value="F:zinc ion binding"/>
    <property type="evidence" value="ECO:0007669"/>
    <property type="project" value="UniProtKB-KW"/>
</dbReference>
<dbReference type="InterPro" id="IPR001878">
    <property type="entry name" value="Znf_CCHC"/>
</dbReference>
<organism evidence="4 5">
    <name type="scientific">Protea cynaroides</name>
    <dbReference type="NCBI Taxonomy" id="273540"/>
    <lineage>
        <taxon>Eukaryota</taxon>
        <taxon>Viridiplantae</taxon>
        <taxon>Streptophyta</taxon>
        <taxon>Embryophyta</taxon>
        <taxon>Tracheophyta</taxon>
        <taxon>Spermatophyta</taxon>
        <taxon>Magnoliopsida</taxon>
        <taxon>Proteales</taxon>
        <taxon>Proteaceae</taxon>
        <taxon>Protea</taxon>
    </lineage>
</organism>
<keyword evidence="1" id="KW-0862">Zinc</keyword>
<feature type="compositionally biased region" description="Low complexity" evidence="2">
    <location>
        <begin position="61"/>
        <end position="77"/>
    </location>
</feature>
<proteinExistence type="predicted"/>
<evidence type="ECO:0000256" key="2">
    <source>
        <dbReference type="SAM" id="MobiDB-lite"/>
    </source>
</evidence>
<comment type="caution">
    <text evidence="4">The sequence shown here is derived from an EMBL/GenBank/DDBJ whole genome shotgun (WGS) entry which is preliminary data.</text>
</comment>
<evidence type="ECO:0000259" key="3">
    <source>
        <dbReference type="PROSITE" id="PS50158"/>
    </source>
</evidence>
<dbReference type="EMBL" id="JAMYWD010000011">
    <property type="protein sequence ID" value="KAJ4955410.1"/>
    <property type="molecule type" value="Genomic_DNA"/>
</dbReference>
<evidence type="ECO:0000313" key="4">
    <source>
        <dbReference type="EMBL" id="KAJ4955410.1"/>
    </source>
</evidence>
<dbReference type="OrthoDB" id="1105434at2759"/>
<dbReference type="PROSITE" id="PS50158">
    <property type="entry name" value="ZF_CCHC"/>
    <property type="match status" value="1"/>
</dbReference>
<dbReference type="SMART" id="SM00343">
    <property type="entry name" value="ZnF_C2HC"/>
    <property type="match status" value="1"/>
</dbReference>
<dbReference type="InterPro" id="IPR036875">
    <property type="entry name" value="Znf_CCHC_sf"/>
</dbReference>
<feature type="region of interest" description="Disordered" evidence="2">
    <location>
        <begin position="55"/>
        <end position="77"/>
    </location>
</feature>
<accession>A0A9Q0GXM0</accession>